<dbReference type="EMBL" id="GBXM01080267">
    <property type="protein sequence ID" value="JAH28310.1"/>
    <property type="molecule type" value="Transcribed_RNA"/>
</dbReference>
<reference evidence="1" key="1">
    <citation type="submission" date="2014-11" db="EMBL/GenBank/DDBJ databases">
        <authorList>
            <person name="Amaro Gonzalez C."/>
        </authorList>
    </citation>
    <scope>NUCLEOTIDE SEQUENCE</scope>
</reference>
<sequence>MFVLSLCVPEANESAGSATGRLHLQTSELGTEDLFKLLYH</sequence>
<accession>A0A0E9RIP7</accession>
<reference evidence="1" key="2">
    <citation type="journal article" date="2015" name="Fish Shellfish Immunol.">
        <title>Early steps in the European eel (Anguilla anguilla)-Vibrio vulnificus interaction in the gills: Role of the RtxA13 toxin.</title>
        <authorList>
            <person name="Callol A."/>
            <person name="Pajuelo D."/>
            <person name="Ebbesson L."/>
            <person name="Teles M."/>
            <person name="MacKenzie S."/>
            <person name="Amaro C."/>
        </authorList>
    </citation>
    <scope>NUCLEOTIDE SEQUENCE</scope>
</reference>
<organism evidence="1">
    <name type="scientific">Anguilla anguilla</name>
    <name type="common">European freshwater eel</name>
    <name type="synonym">Muraena anguilla</name>
    <dbReference type="NCBI Taxonomy" id="7936"/>
    <lineage>
        <taxon>Eukaryota</taxon>
        <taxon>Metazoa</taxon>
        <taxon>Chordata</taxon>
        <taxon>Craniata</taxon>
        <taxon>Vertebrata</taxon>
        <taxon>Euteleostomi</taxon>
        <taxon>Actinopterygii</taxon>
        <taxon>Neopterygii</taxon>
        <taxon>Teleostei</taxon>
        <taxon>Anguilliformes</taxon>
        <taxon>Anguillidae</taxon>
        <taxon>Anguilla</taxon>
    </lineage>
</organism>
<evidence type="ECO:0000313" key="1">
    <source>
        <dbReference type="EMBL" id="JAH28310.1"/>
    </source>
</evidence>
<protein>
    <submittedName>
        <fullName evidence="1">Uncharacterized protein</fullName>
    </submittedName>
</protein>
<proteinExistence type="predicted"/>
<dbReference type="AlphaFoldDB" id="A0A0E9RIP7"/>
<name>A0A0E9RIP7_ANGAN</name>